<accession>A0A918Z3Y7</accession>
<dbReference type="RefSeq" id="WP_186760841.1">
    <property type="nucleotide sequence ID" value="NZ_BNCF01000009.1"/>
</dbReference>
<evidence type="ECO:0000313" key="4">
    <source>
        <dbReference type="Proteomes" id="UP000636453"/>
    </source>
</evidence>
<reference evidence="3" key="2">
    <citation type="submission" date="2020-09" db="EMBL/GenBank/DDBJ databases">
        <authorList>
            <person name="Sun Q."/>
            <person name="Kim S."/>
        </authorList>
    </citation>
    <scope>NUCLEOTIDE SEQUENCE</scope>
    <source>
        <strain evidence="3">KCTC 32020</strain>
    </source>
</reference>
<gene>
    <name evidence="3" type="ORF">GCM10007167_18350</name>
</gene>
<feature type="transmembrane region" description="Helical" evidence="1">
    <location>
        <begin position="6"/>
        <end position="21"/>
    </location>
</feature>
<evidence type="ECO:0000256" key="1">
    <source>
        <dbReference type="SAM" id="Phobius"/>
    </source>
</evidence>
<evidence type="ECO:0000259" key="2">
    <source>
        <dbReference type="Pfam" id="PF07007"/>
    </source>
</evidence>
<reference evidence="3" key="1">
    <citation type="journal article" date="2014" name="Int. J. Syst. Evol. Microbiol.">
        <title>Complete genome sequence of Corynebacterium casei LMG S-19264T (=DSM 44701T), isolated from a smear-ripened cheese.</title>
        <authorList>
            <consortium name="US DOE Joint Genome Institute (JGI-PGF)"/>
            <person name="Walter F."/>
            <person name="Albersmeier A."/>
            <person name="Kalinowski J."/>
            <person name="Ruckert C."/>
        </authorList>
    </citation>
    <scope>NUCLEOTIDE SEQUENCE</scope>
    <source>
        <strain evidence="3">KCTC 32020</strain>
    </source>
</reference>
<keyword evidence="1" id="KW-1133">Transmembrane helix</keyword>
<keyword evidence="4" id="KW-1185">Reference proteome</keyword>
<proteinExistence type="predicted"/>
<dbReference type="Pfam" id="PF07007">
    <property type="entry name" value="LprI"/>
    <property type="match status" value="1"/>
</dbReference>
<organism evidence="3 4">
    <name type="scientific">Vulcaniibacterium thermophilum</name>
    <dbReference type="NCBI Taxonomy" id="1169913"/>
    <lineage>
        <taxon>Bacteria</taxon>
        <taxon>Pseudomonadati</taxon>
        <taxon>Pseudomonadota</taxon>
        <taxon>Gammaproteobacteria</taxon>
        <taxon>Lysobacterales</taxon>
        <taxon>Lysobacteraceae</taxon>
        <taxon>Vulcaniibacterium</taxon>
    </lineage>
</organism>
<keyword evidence="1" id="KW-0812">Transmembrane</keyword>
<comment type="caution">
    <text evidence="3">The sequence shown here is derived from an EMBL/GenBank/DDBJ whole genome shotgun (WGS) entry which is preliminary data.</text>
</comment>
<dbReference type="EMBL" id="BNCF01000009">
    <property type="protein sequence ID" value="GHE36474.1"/>
    <property type="molecule type" value="Genomic_DNA"/>
</dbReference>
<evidence type="ECO:0000313" key="3">
    <source>
        <dbReference type="EMBL" id="GHE36474.1"/>
    </source>
</evidence>
<sequence>MEQVIYLAVGACLTWAFYFLQRRVERRKATEAIERSQKLLDLKQDMEGSRTSIEELREFESRLIGKAETALQIADGYVSQAEAVAREAFTALRSHDEMNQKAIVEFQSVDARLDALVVHLRQQLDPAGLAAFDRAHLAWLTFRERYAQFIARCYSQGAIQPMIHAVTLESLTAAYIAELETQLGT</sequence>
<feature type="domain" description="Lysozyme inhibitor LprI-like N-terminal" evidence="2">
    <location>
        <begin position="96"/>
        <end position="179"/>
    </location>
</feature>
<protein>
    <recommendedName>
        <fullName evidence="2">Lysozyme inhibitor LprI-like N-terminal domain-containing protein</fullName>
    </recommendedName>
</protein>
<dbReference type="Gene3D" id="1.20.1270.180">
    <property type="match status" value="1"/>
</dbReference>
<name>A0A918Z3Y7_9GAMM</name>
<keyword evidence="1" id="KW-0472">Membrane</keyword>
<dbReference type="AlphaFoldDB" id="A0A918Z3Y7"/>
<dbReference type="Proteomes" id="UP000636453">
    <property type="component" value="Unassembled WGS sequence"/>
</dbReference>
<dbReference type="InterPro" id="IPR009739">
    <property type="entry name" value="LprI-like_N"/>
</dbReference>